<organism evidence="1 2">
    <name type="scientific">Dietzia timorensis</name>
    <dbReference type="NCBI Taxonomy" id="499555"/>
    <lineage>
        <taxon>Bacteria</taxon>
        <taxon>Bacillati</taxon>
        <taxon>Actinomycetota</taxon>
        <taxon>Actinomycetes</taxon>
        <taxon>Mycobacteriales</taxon>
        <taxon>Dietziaceae</taxon>
        <taxon>Dietzia</taxon>
    </lineage>
</organism>
<dbReference type="AlphaFoldDB" id="A0A921F1Q1"/>
<reference evidence="1" key="1">
    <citation type="journal article" date="2021" name="PeerJ">
        <title>Extensive microbial diversity within the chicken gut microbiome revealed by metagenomics and culture.</title>
        <authorList>
            <person name="Gilroy R."/>
            <person name="Ravi A."/>
            <person name="Getino M."/>
            <person name="Pursley I."/>
            <person name="Horton D.L."/>
            <person name="Alikhan N.F."/>
            <person name="Baker D."/>
            <person name="Gharbi K."/>
            <person name="Hall N."/>
            <person name="Watson M."/>
            <person name="Adriaenssens E.M."/>
            <person name="Foster-Nyarko E."/>
            <person name="Jarju S."/>
            <person name="Secka A."/>
            <person name="Antonio M."/>
            <person name="Oren A."/>
            <person name="Chaudhuri R.R."/>
            <person name="La Ragione R."/>
            <person name="Hildebrand F."/>
            <person name="Pallen M.J."/>
        </authorList>
    </citation>
    <scope>NUCLEOTIDE SEQUENCE</scope>
    <source>
        <strain evidence="1">ChiGjej1B1-18357</strain>
    </source>
</reference>
<evidence type="ECO:0000313" key="2">
    <source>
        <dbReference type="Proteomes" id="UP000776650"/>
    </source>
</evidence>
<name>A0A921F1Q1_9ACTN</name>
<evidence type="ECO:0000313" key="1">
    <source>
        <dbReference type="EMBL" id="HJE89770.1"/>
    </source>
</evidence>
<proteinExistence type="predicted"/>
<dbReference type="Proteomes" id="UP000776650">
    <property type="component" value="Unassembled WGS sequence"/>
</dbReference>
<dbReference type="RefSeq" id="WP_303910541.1">
    <property type="nucleotide sequence ID" value="NZ_DYXM01000041.1"/>
</dbReference>
<reference evidence="1" key="2">
    <citation type="submission" date="2021-09" db="EMBL/GenBank/DDBJ databases">
        <authorList>
            <person name="Gilroy R."/>
        </authorList>
    </citation>
    <scope>NUCLEOTIDE SEQUENCE</scope>
    <source>
        <strain evidence="1">ChiGjej1B1-18357</strain>
    </source>
</reference>
<comment type="caution">
    <text evidence="1">The sequence shown here is derived from an EMBL/GenBank/DDBJ whole genome shotgun (WGS) entry which is preliminary data.</text>
</comment>
<accession>A0A921F1Q1</accession>
<dbReference type="EMBL" id="DYXM01000041">
    <property type="protein sequence ID" value="HJE89770.1"/>
    <property type="molecule type" value="Genomic_DNA"/>
</dbReference>
<protein>
    <submittedName>
        <fullName evidence="1">Uncharacterized protein</fullName>
    </submittedName>
</protein>
<gene>
    <name evidence="1" type="ORF">K8V11_02010</name>
</gene>
<sequence>MFAARGNHAPTYTDEKIFSTTLYPRSTDSDWREIVIRARSQEEADRLASRVEEGGYSGIFLISPARACARLVDEWGRVFRVGH</sequence>